<dbReference type="EMBL" id="KQ762935">
    <property type="protein sequence ID" value="OAD55253.1"/>
    <property type="molecule type" value="Genomic_DNA"/>
</dbReference>
<sequence>MEEVNRNGEKRLPERETEVEIRSGNVTKDEPAPRKETTNRSVNPGQVLPLMQIQIDQDSFTSLSDLTHGWFSSWNVNLSLRARFRFANWNEDLGLDDRYRLLNLRVDLSLSAMLKNLGCDEDSGLGTVSGSWVARFRAGFSGRSLYNGFRSEDWIQTLRFRRSDHGYSNEFQRRGNWNNLDAR</sequence>
<evidence type="ECO:0000313" key="3">
    <source>
        <dbReference type="Proteomes" id="UP000250275"/>
    </source>
</evidence>
<organism evidence="2 3">
    <name type="scientific">Eufriesea mexicana</name>
    <dbReference type="NCBI Taxonomy" id="516756"/>
    <lineage>
        <taxon>Eukaryota</taxon>
        <taxon>Metazoa</taxon>
        <taxon>Ecdysozoa</taxon>
        <taxon>Arthropoda</taxon>
        <taxon>Hexapoda</taxon>
        <taxon>Insecta</taxon>
        <taxon>Pterygota</taxon>
        <taxon>Neoptera</taxon>
        <taxon>Endopterygota</taxon>
        <taxon>Hymenoptera</taxon>
        <taxon>Apocrita</taxon>
        <taxon>Aculeata</taxon>
        <taxon>Apoidea</taxon>
        <taxon>Anthophila</taxon>
        <taxon>Apidae</taxon>
        <taxon>Eufriesea</taxon>
    </lineage>
</organism>
<feature type="compositionally biased region" description="Basic and acidic residues" evidence="1">
    <location>
        <begin position="1"/>
        <end position="38"/>
    </location>
</feature>
<keyword evidence="3" id="KW-1185">Reference proteome</keyword>
<protein>
    <submittedName>
        <fullName evidence="2">Uncharacterized protein</fullName>
    </submittedName>
</protein>
<proteinExistence type="predicted"/>
<evidence type="ECO:0000256" key="1">
    <source>
        <dbReference type="SAM" id="MobiDB-lite"/>
    </source>
</evidence>
<feature type="region of interest" description="Disordered" evidence="1">
    <location>
        <begin position="1"/>
        <end position="42"/>
    </location>
</feature>
<name>A0A310S9K3_9HYME</name>
<dbReference type="Proteomes" id="UP000250275">
    <property type="component" value="Unassembled WGS sequence"/>
</dbReference>
<evidence type="ECO:0000313" key="2">
    <source>
        <dbReference type="EMBL" id="OAD55253.1"/>
    </source>
</evidence>
<dbReference type="AlphaFoldDB" id="A0A310S9K3"/>
<reference evidence="2 3" key="1">
    <citation type="submission" date="2015-07" db="EMBL/GenBank/DDBJ databases">
        <title>The genome of Eufriesea mexicana.</title>
        <authorList>
            <person name="Pan H."/>
            <person name="Kapheim K."/>
        </authorList>
    </citation>
    <scope>NUCLEOTIDE SEQUENCE [LARGE SCALE GENOMIC DNA]</scope>
    <source>
        <strain evidence="2">0111107269</strain>
        <tissue evidence="2">Whole body</tissue>
    </source>
</reference>
<accession>A0A310S9K3</accession>
<gene>
    <name evidence="2" type="ORF">WN48_05219</name>
</gene>